<dbReference type="Proteomes" id="UP001221898">
    <property type="component" value="Unassembled WGS sequence"/>
</dbReference>
<proteinExistence type="predicted"/>
<gene>
    <name evidence="1" type="ORF">AAFF_G00381170</name>
</gene>
<accession>A0AAD7T876</accession>
<comment type="caution">
    <text evidence="1">The sequence shown here is derived from an EMBL/GenBank/DDBJ whole genome shotgun (WGS) entry which is preliminary data.</text>
</comment>
<keyword evidence="2" id="KW-1185">Reference proteome</keyword>
<sequence length="88" mass="9607">MGWGGADYSPLAPFSAQTQLKGRTHGGWLYSPRCRACGLIAVSFVCLIPPPSSSRTVEDIRDFGGNIVSTLPDCEVQILLIVRQRCLR</sequence>
<evidence type="ECO:0000313" key="2">
    <source>
        <dbReference type="Proteomes" id="UP001221898"/>
    </source>
</evidence>
<dbReference type="AlphaFoldDB" id="A0AAD7T876"/>
<name>A0AAD7T876_9TELE</name>
<evidence type="ECO:0000313" key="1">
    <source>
        <dbReference type="EMBL" id="KAJ8416095.1"/>
    </source>
</evidence>
<organism evidence="1 2">
    <name type="scientific">Aldrovandia affinis</name>
    <dbReference type="NCBI Taxonomy" id="143900"/>
    <lineage>
        <taxon>Eukaryota</taxon>
        <taxon>Metazoa</taxon>
        <taxon>Chordata</taxon>
        <taxon>Craniata</taxon>
        <taxon>Vertebrata</taxon>
        <taxon>Euteleostomi</taxon>
        <taxon>Actinopterygii</taxon>
        <taxon>Neopterygii</taxon>
        <taxon>Teleostei</taxon>
        <taxon>Notacanthiformes</taxon>
        <taxon>Halosauridae</taxon>
        <taxon>Aldrovandia</taxon>
    </lineage>
</organism>
<protein>
    <submittedName>
        <fullName evidence="1">Uncharacterized protein</fullName>
    </submittedName>
</protein>
<dbReference type="EMBL" id="JAINUG010000007">
    <property type="protein sequence ID" value="KAJ8416095.1"/>
    <property type="molecule type" value="Genomic_DNA"/>
</dbReference>
<reference evidence="1" key="1">
    <citation type="journal article" date="2023" name="Science">
        <title>Genome structures resolve the early diversification of teleost fishes.</title>
        <authorList>
            <person name="Parey E."/>
            <person name="Louis A."/>
            <person name="Montfort J."/>
            <person name="Bouchez O."/>
            <person name="Roques C."/>
            <person name="Iampietro C."/>
            <person name="Lluch J."/>
            <person name="Castinel A."/>
            <person name="Donnadieu C."/>
            <person name="Desvignes T."/>
            <person name="Floi Bucao C."/>
            <person name="Jouanno E."/>
            <person name="Wen M."/>
            <person name="Mejri S."/>
            <person name="Dirks R."/>
            <person name="Jansen H."/>
            <person name="Henkel C."/>
            <person name="Chen W.J."/>
            <person name="Zahm M."/>
            <person name="Cabau C."/>
            <person name="Klopp C."/>
            <person name="Thompson A.W."/>
            <person name="Robinson-Rechavi M."/>
            <person name="Braasch I."/>
            <person name="Lecointre G."/>
            <person name="Bobe J."/>
            <person name="Postlethwait J.H."/>
            <person name="Berthelot C."/>
            <person name="Roest Crollius H."/>
            <person name="Guiguen Y."/>
        </authorList>
    </citation>
    <scope>NUCLEOTIDE SEQUENCE</scope>
    <source>
        <strain evidence="1">NC1722</strain>
    </source>
</reference>